<reference evidence="2 3" key="1">
    <citation type="submission" date="2024-06" db="EMBL/GenBank/DDBJ databases">
        <title>Sorghum-associated microbial communities from plants grown in Nebraska, USA.</title>
        <authorList>
            <person name="Schachtman D."/>
        </authorList>
    </citation>
    <scope>NUCLEOTIDE SEQUENCE [LARGE SCALE GENOMIC DNA]</scope>
    <source>
        <strain evidence="2 3">1073</strain>
    </source>
</reference>
<dbReference type="Proteomes" id="UP001549184">
    <property type="component" value="Unassembled WGS sequence"/>
</dbReference>
<feature type="transmembrane region" description="Helical" evidence="1">
    <location>
        <begin position="46"/>
        <end position="68"/>
    </location>
</feature>
<organism evidence="2 3">
    <name type="scientific">Dyella japonica</name>
    <dbReference type="NCBI Taxonomy" id="231455"/>
    <lineage>
        <taxon>Bacteria</taxon>
        <taxon>Pseudomonadati</taxon>
        <taxon>Pseudomonadota</taxon>
        <taxon>Gammaproteobacteria</taxon>
        <taxon>Lysobacterales</taxon>
        <taxon>Rhodanobacteraceae</taxon>
        <taxon>Dyella</taxon>
    </lineage>
</organism>
<name>A0ABV2JZ18_9GAMM</name>
<dbReference type="Pfam" id="PF25612">
    <property type="entry name" value="DUF7940"/>
    <property type="match status" value="1"/>
</dbReference>
<evidence type="ECO:0000313" key="3">
    <source>
        <dbReference type="Proteomes" id="UP001549184"/>
    </source>
</evidence>
<keyword evidence="3" id="KW-1185">Reference proteome</keyword>
<keyword evidence="1" id="KW-0812">Transmembrane</keyword>
<comment type="caution">
    <text evidence="2">The sequence shown here is derived from an EMBL/GenBank/DDBJ whole genome shotgun (WGS) entry which is preliminary data.</text>
</comment>
<accession>A0ABV2JZ18</accession>
<dbReference type="InterPro" id="IPR057700">
    <property type="entry name" value="DUF7940"/>
</dbReference>
<proteinExistence type="predicted"/>
<keyword evidence="1" id="KW-0472">Membrane</keyword>
<evidence type="ECO:0000256" key="1">
    <source>
        <dbReference type="SAM" id="Phobius"/>
    </source>
</evidence>
<dbReference type="EMBL" id="JBEPMU010000006">
    <property type="protein sequence ID" value="MET3654073.1"/>
    <property type="molecule type" value="Genomic_DNA"/>
</dbReference>
<gene>
    <name evidence="2" type="ORF">ABIC75_003811</name>
</gene>
<protein>
    <submittedName>
        <fullName evidence="2">Uncharacterized protein</fullName>
    </submittedName>
</protein>
<evidence type="ECO:0000313" key="2">
    <source>
        <dbReference type="EMBL" id="MET3654073.1"/>
    </source>
</evidence>
<keyword evidence="1" id="KW-1133">Transmembrane helix</keyword>
<dbReference type="RefSeq" id="WP_354015447.1">
    <property type="nucleotide sequence ID" value="NZ_JBEPMU010000006.1"/>
</dbReference>
<sequence>MKLVSHARLWHKLWSIRLGIATAALKGADVAYRNMHADWAAHLPTWLLGGLGYASLFTGMAATVAVVVKQANLDQPDNPPPTVPAPEAK</sequence>